<accession>A0A0K1LS30</accession>
<proteinExistence type="predicted"/>
<dbReference type="Proteomes" id="UP000222075">
    <property type="component" value="Segment"/>
</dbReference>
<organism evidence="1 2">
    <name type="scientific">Mycobacterium phage Madruga</name>
    <dbReference type="NCBI Taxonomy" id="1675552"/>
    <lineage>
        <taxon>Viruses</taxon>
        <taxon>Duplodnaviria</taxon>
        <taxon>Heunggongvirae</taxon>
        <taxon>Uroviricota</taxon>
        <taxon>Caudoviricetes</taxon>
        <taxon>Patiencevirus</taxon>
        <taxon>Patiencevirus patience</taxon>
    </lineage>
</organism>
<dbReference type="EMBL" id="KR997933">
    <property type="protein sequence ID" value="AKU45386.1"/>
    <property type="molecule type" value="Genomic_DNA"/>
</dbReference>
<reference evidence="1 2" key="1">
    <citation type="journal article" date="2016" name="BMC Microbiol.">
        <title>Characterization of mycobacteria and mycobacteriophages isolated from compost at the Sao Paulo Zoo Park Foundation in Brazil and creation of the new mycobacteriophage Cluster U.</title>
        <authorList>
            <person name="Lima-Junior J.D."/>
            <person name="Viana-Niero C."/>
            <person name="Conde Oliveira D.V."/>
            <person name="Machado G.E."/>
            <person name="Rabello M.C."/>
            <person name="Martins-Junior J."/>
            <person name="Martins L.F."/>
            <person name="Digiampietri L.A."/>
            <person name="da Silva A.M."/>
            <person name="Setubal J.C."/>
            <person name="Russell D.A."/>
            <person name="Jacobs-Sera D."/>
            <person name="Pope W.H."/>
            <person name="Hatfull G.F."/>
            <person name="Leao S.C."/>
        </authorList>
    </citation>
    <scope>NUCLEOTIDE SEQUENCE [LARGE SCALE GENOMIC DNA]</scope>
</reference>
<name>A0A0K1LS30_9CAUD</name>
<protein>
    <submittedName>
        <fullName evidence="1">Uncharacterized protein</fullName>
    </submittedName>
</protein>
<evidence type="ECO:0000313" key="1">
    <source>
        <dbReference type="EMBL" id="AKU45386.1"/>
    </source>
</evidence>
<sequence length="50" mass="5573">MSVPSAVNHSDPTGFVSAAVQSLKRAVRILKGDTELEEMIDRLEKRFDLD</sequence>
<gene>
    <name evidence="1" type="ORF">MADRUGA_97</name>
</gene>
<evidence type="ECO:0000313" key="2">
    <source>
        <dbReference type="Proteomes" id="UP000222075"/>
    </source>
</evidence>